<dbReference type="InterPro" id="IPR004779">
    <property type="entry name" value="CO/AA/NH_transpt"/>
</dbReference>
<keyword evidence="7 8" id="KW-0472">Membrane</keyword>
<evidence type="ECO:0000256" key="6">
    <source>
        <dbReference type="ARBA" id="ARBA00022989"/>
    </source>
</evidence>
<proteinExistence type="predicted"/>
<organism evidence="10">
    <name type="scientific">Pseudoalteromonas translucida KMM 520</name>
    <dbReference type="NCBI Taxonomy" id="1315283"/>
    <lineage>
        <taxon>Bacteria</taxon>
        <taxon>Pseudomonadati</taxon>
        <taxon>Pseudomonadota</taxon>
        <taxon>Gammaproteobacteria</taxon>
        <taxon>Alteromonadales</taxon>
        <taxon>Pseudoalteromonadaceae</taxon>
        <taxon>Pseudoalteromonas</taxon>
    </lineage>
</organism>
<dbReference type="GO" id="GO:0005886">
    <property type="term" value="C:plasma membrane"/>
    <property type="evidence" value="ECO:0007669"/>
    <property type="project" value="UniProtKB-SubCell"/>
</dbReference>
<dbReference type="OrthoDB" id="1412048at2"/>
<feature type="domain" description="EamA" evidence="9">
    <location>
        <begin position="3"/>
        <end position="127"/>
    </location>
</feature>
<feature type="transmembrane region" description="Helical" evidence="8">
    <location>
        <begin position="169"/>
        <end position="190"/>
    </location>
</feature>
<feature type="transmembrane region" description="Helical" evidence="8">
    <location>
        <begin position="228"/>
        <end position="252"/>
    </location>
</feature>
<evidence type="ECO:0000256" key="8">
    <source>
        <dbReference type="SAM" id="Phobius"/>
    </source>
</evidence>
<dbReference type="PANTHER" id="PTHR22911:SF130">
    <property type="entry name" value="BIOTIN TRANSPORTER"/>
    <property type="match status" value="1"/>
</dbReference>
<feature type="transmembrane region" description="Helical" evidence="8">
    <location>
        <begin position="258"/>
        <end position="278"/>
    </location>
</feature>
<protein>
    <recommendedName>
        <fullName evidence="9">EamA domain-containing protein</fullName>
    </recommendedName>
</protein>
<evidence type="ECO:0000256" key="7">
    <source>
        <dbReference type="ARBA" id="ARBA00023136"/>
    </source>
</evidence>
<dbReference type="SUPFAM" id="SSF103481">
    <property type="entry name" value="Multidrug resistance efflux transporter EmrE"/>
    <property type="match status" value="2"/>
</dbReference>
<evidence type="ECO:0000256" key="2">
    <source>
        <dbReference type="ARBA" id="ARBA00022448"/>
    </source>
</evidence>
<evidence type="ECO:0000256" key="1">
    <source>
        <dbReference type="ARBA" id="ARBA00004651"/>
    </source>
</evidence>
<feature type="transmembrane region" description="Helical" evidence="8">
    <location>
        <begin position="113"/>
        <end position="130"/>
    </location>
</feature>
<keyword evidence="6 8" id="KW-1133">Transmembrane helix</keyword>
<sequence>MAYLFAVTLLWAFSFSLIGVYLAGQVDAWFSVLIRIALAALVFLPFLKVKHTPKPLALKLMLIGAVQLGAMYSFYYHSFLYLSVPEVLLFTVMTPLYITLLNDALEKHFNPRFFIVAIIAIGGAVAIRYEGISSDFVLGLLLVQAANLCFAIGQVAYKRLMNNSTLEHKSVFGWFFIGALCVALVCYMLFGNTDKLPTTTTQWSVLIYLGIVASGFGYFVWNKGATLVNVGALAVMNNLLIPAGIIVNVLIWNRDADLFRLTIGAGIILAALLVNQYFNKNAIK</sequence>
<evidence type="ECO:0000256" key="5">
    <source>
        <dbReference type="ARBA" id="ARBA00022737"/>
    </source>
</evidence>
<dbReference type="EMBL" id="CP011034">
    <property type="protein sequence ID" value="ALS33715.1"/>
    <property type="molecule type" value="Genomic_DNA"/>
</dbReference>
<dbReference type="Pfam" id="PF00892">
    <property type="entry name" value="EamA"/>
    <property type="match status" value="2"/>
</dbReference>
<dbReference type="PANTHER" id="PTHR22911">
    <property type="entry name" value="ACYL-MALONYL CONDENSING ENZYME-RELATED"/>
    <property type="match status" value="1"/>
</dbReference>
<keyword evidence="2" id="KW-0813">Transport</keyword>
<keyword evidence="3" id="KW-1003">Cell membrane</keyword>
<feature type="transmembrane region" description="Helical" evidence="8">
    <location>
        <begin position="29"/>
        <end position="47"/>
    </location>
</feature>
<dbReference type="RefSeq" id="WP_058373880.1">
    <property type="nucleotide sequence ID" value="NZ_CP011034.1"/>
</dbReference>
<keyword evidence="5" id="KW-0677">Repeat</keyword>
<accession>A0A0U2NI60</accession>
<feature type="transmembrane region" description="Helical" evidence="8">
    <location>
        <begin position="202"/>
        <end position="221"/>
    </location>
</feature>
<reference evidence="10 11" key="1">
    <citation type="submission" date="2015-03" db="EMBL/GenBank/DDBJ databases">
        <authorList>
            <person name="Murphy D."/>
        </authorList>
    </citation>
    <scope>NUCLEOTIDE SEQUENCE [LARGE SCALE GENOMIC DNA]</scope>
    <source>
        <strain evidence="10 11">KMM 520</strain>
    </source>
</reference>
<dbReference type="PATRIC" id="fig|1315283.4.peg.2304"/>
<evidence type="ECO:0000256" key="4">
    <source>
        <dbReference type="ARBA" id="ARBA00022692"/>
    </source>
</evidence>
<feature type="transmembrane region" description="Helical" evidence="8">
    <location>
        <begin position="81"/>
        <end position="101"/>
    </location>
</feature>
<dbReference type="NCBIfam" id="TIGR00950">
    <property type="entry name" value="2A78"/>
    <property type="match status" value="1"/>
</dbReference>
<dbReference type="AlphaFoldDB" id="A0A0U2NI60"/>
<dbReference type="InterPro" id="IPR000620">
    <property type="entry name" value="EamA_dom"/>
</dbReference>
<feature type="domain" description="EamA" evidence="9">
    <location>
        <begin position="138"/>
        <end position="274"/>
    </location>
</feature>
<comment type="subcellular location">
    <subcellularLocation>
        <location evidence="1">Cell membrane</location>
        <topology evidence="1">Multi-pass membrane protein</topology>
    </subcellularLocation>
</comment>
<feature type="transmembrane region" description="Helical" evidence="8">
    <location>
        <begin position="56"/>
        <end position="75"/>
    </location>
</feature>
<feature type="transmembrane region" description="Helical" evidence="8">
    <location>
        <begin position="136"/>
        <end position="157"/>
    </location>
</feature>
<dbReference type="Proteomes" id="UP000065261">
    <property type="component" value="Chromosome I"/>
</dbReference>
<dbReference type="KEGG" id="ptn:PTRA_a2643"/>
<gene>
    <name evidence="10" type="ORF">PTRA_a2643</name>
</gene>
<dbReference type="InterPro" id="IPR037185">
    <property type="entry name" value="EmrE-like"/>
</dbReference>
<evidence type="ECO:0000313" key="10">
    <source>
        <dbReference type="EMBL" id="ALS33715.1"/>
    </source>
</evidence>
<evidence type="ECO:0000259" key="9">
    <source>
        <dbReference type="Pfam" id="PF00892"/>
    </source>
</evidence>
<keyword evidence="4 8" id="KW-0812">Transmembrane</keyword>
<evidence type="ECO:0000256" key="3">
    <source>
        <dbReference type="ARBA" id="ARBA00022475"/>
    </source>
</evidence>
<name>A0A0U2NI60_9GAMM</name>
<evidence type="ECO:0000313" key="11">
    <source>
        <dbReference type="Proteomes" id="UP000065261"/>
    </source>
</evidence>